<evidence type="ECO:0000313" key="11">
    <source>
        <dbReference type="Proteomes" id="UP000078368"/>
    </source>
</evidence>
<dbReference type="CDD" id="cd06550">
    <property type="entry name" value="TM_ABC_iron-siderophores_like"/>
    <property type="match status" value="1"/>
</dbReference>
<keyword evidence="4" id="KW-1003">Cell membrane</keyword>
<dbReference type="Gene3D" id="1.10.3470.10">
    <property type="entry name" value="ABC transporter involved in vitamin B12 uptake, BtuC"/>
    <property type="match status" value="1"/>
</dbReference>
<dbReference type="PANTHER" id="PTHR30472:SF24">
    <property type="entry name" value="FERRIC ENTEROBACTIN TRANSPORT SYSTEM PERMEASE PROTEIN FEPG"/>
    <property type="match status" value="1"/>
</dbReference>
<dbReference type="PANTHER" id="PTHR30472">
    <property type="entry name" value="FERRIC ENTEROBACTIN TRANSPORT SYSTEM PERMEASE PROTEIN"/>
    <property type="match status" value="1"/>
</dbReference>
<keyword evidence="5 9" id="KW-0812">Transmembrane</keyword>
<sequence length="366" mass="36959">MIGKEADVSGKVRHAPIPRGGRKARGKIRIAAGPVRLEATRSALVVGAAAAALLAAVGLVHIGTGSTPIGVEEIVKALLGHSGDEQTVRIVETVRLPRFVAALAVGAALGAAGAVFQSVSRNPLGSPDVIGFTTGAATGGIVSVAVLAGEARETAFAATCGGMATATAVYLLARRAGHSTGYQLVLVGIGVSSFLTAVNSLLLAYGDAEQTALASMWLSGSLNARTWEQALVVAVAVVLLVPALCGMSRRLDILEMGDDQATQAGIRPERLRVAAMLAAVALTSTAVAATGPIAFVALAAPQAVARLTRSGRLHIFTSALMGSTMLTAADVASMRVPVGVDVPVGLATALIGGVYLLWLIARSPTV</sequence>
<comment type="similarity">
    <text evidence="2">Belongs to the binding-protein-dependent transport system permease family. FecCD subfamily.</text>
</comment>
<evidence type="ECO:0000256" key="9">
    <source>
        <dbReference type="SAM" id="Phobius"/>
    </source>
</evidence>
<accession>A0A179B6Q7</accession>
<evidence type="ECO:0000256" key="4">
    <source>
        <dbReference type="ARBA" id="ARBA00022475"/>
    </source>
</evidence>
<feature type="transmembrane region" description="Helical" evidence="9">
    <location>
        <begin position="184"/>
        <end position="206"/>
    </location>
</feature>
<keyword evidence="11" id="KW-1185">Reference proteome</keyword>
<gene>
    <name evidence="10" type="ORF">A4H34_01765</name>
</gene>
<evidence type="ECO:0000256" key="6">
    <source>
        <dbReference type="ARBA" id="ARBA00022989"/>
    </source>
</evidence>
<dbReference type="Pfam" id="PF01032">
    <property type="entry name" value="FecCD"/>
    <property type="match status" value="1"/>
</dbReference>
<keyword evidence="3" id="KW-0813">Transport</keyword>
<evidence type="ECO:0000256" key="8">
    <source>
        <dbReference type="SAM" id="MobiDB-lite"/>
    </source>
</evidence>
<feature type="transmembrane region" description="Helical" evidence="9">
    <location>
        <begin position="344"/>
        <end position="361"/>
    </location>
</feature>
<organism evidence="10 11">
    <name type="scientific">Peptidiphaga gingivicola</name>
    <dbReference type="NCBI Taxonomy" id="2741497"/>
    <lineage>
        <taxon>Bacteria</taxon>
        <taxon>Bacillati</taxon>
        <taxon>Actinomycetota</taxon>
        <taxon>Actinomycetes</taxon>
        <taxon>Actinomycetales</taxon>
        <taxon>Actinomycetaceae</taxon>
        <taxon>Peptidiphaga</taxon>
    </lineage>
</organism>
<evidence type="ECO:0000256" key="3">
    <source>
        <dbReference type="ARBA" id="ARBA00022448"/>
    </source>
</evidence>
<evidence type="ECO:0000313" key="10">
    <source>
        <dbReference type="EMBL" id="OAP87039.1"/>
    </source>
</evidence>
<evidence type="ECO:0000256" key="2">
    <source>
        <dbReference type="ARBA" id="ARBA00007935"/>
    </source>
</evidence>
<proteinExistence type="inferred from homology"/>
<dbReference type="EMBL" id="LVZK01000001">
    <property type="protein sequence ID" value="OAP87039.1"/>
    <property type="molecule type" value="Genomic_DNA"/>
</dbReference>
<protein>
    <submittedName>
        <fullName evidence="10">ABC transporter permease</fullName>
    </submittedName>
</protein>
<dbReference type="GO" id="GO:0005886">
    <property type="term" value="C:plasma membrane"/>
    <property type="evidence" value="ECO:0007669"/>
    <property type="project" value="UniProtKB-SubCell"/>
</dbReference>
<evidence type="ECO:0000256" key="1">
    <source>
        <dbReference type="ARBA" id="ARBA00004651"/>
    </source>
</evidence>
<feature type="transmembrane region" description="Helical" evidence="9">
    <location>
        <begin position="273"/>
        <end position="301"/>
    </location>
</feature>
<dbReference type="GO" id="GO:0022857">
    <property type="term" value="F:transmembrane transporter activity"/>
    <property type="evidence" value="ECO:0007669"/>
    <property type="project" value="InterPro"/>
</dbReference>
<feature type="transmembrane region" description="Helical" evidence="9">
    <location>
        <begin position="99"/>
        <end position="117"/>
    </location>
</feature>
<name>A0A179B6Q7_9ACTO</name>
<keyword evidence="7 9" id="KW-0472">Membrane</keyword>
<dbReference type="AlphaFoldDB" id="A0A179B6Q7"/>
<feature type="transmembrane region" description="Helical" evidence="9">
    <location>
        <begin position="129"/>
        <end position="148"/>
    </location>
</feature>
<keyword evidence="6 9" id="KW-1133">Transmembrane helix</keyword>
<evidence type="ECO:0000256" key="5">
    <source>
        <dbReference type="ARBA" id="ARBA00022692"/>
    </source>
</evidence>
<comment type="subcellular location">
    <subcellularLocation>
        <location evidence="1">Cell membrane</location>
        <topology evidence="1">Multi-pass membrane protein</topology>
    </subcellularLocation>
</comment>
<feature type="transmembrane region" description="Helical" evidence="9">
    <location>
        <begin position="43"/>
        <end position="62"/>
    </location>
</feature>
<feature type="compositionally biased region" description="Basic and acidic residues" evidence="8">
    <location>
        <begin position="1"/>
        <end position="10"/>
    </location>
</feature>
<feature type="transmembrane region" description="Helical" evidence="9">
    <location>
        <begin position="226"/>
        <end position="246"/>
    </location>
</feature>
<feature type="compositionally biased region" description="Basic residues" evidence="8">
    <location>
        <begin position="11"/>
        <end position="21"/>
    </location>
</feature>
<dbReference type="SUPFAM" id="SSF81345">
    <property type="entry name" value="ABC transporter involved in vitamin B12 uptake, BtuC"/>
    <property type="match status" value="1"/>
</dbReference>
<feature type="region of interest" description="Disordered" evidence="8">
    <location>
        <begin position="1"/>
        <end position="21"/>
    </location>
</feature>
<reference evidence="10 11" key="1">
    <citation type="submission" date="2016-04" db="EMBL/GenBank/DDBJ databases">
        <title>Peptidophaga gingivicola gen. nov., sp. nov., isolated from human subgingival plaque.</title>
        <authorList>
            <person name="Beall C.J."/>
            <person name="Mokrzan E.M."/>
            <person name="Griffen A.L."/>
            <person name="Leys E.J."/>
        </authorList>
    </citation>
    <scope>NUCLEOTIDE SEQUENCE [LARGE SCALE GENOMIC DNA]</scope>
    <source>
        <strain evidence="10 11">BA112</strain>
    </source>
</reference>
<evidence type="ECO:0000256" key="7">
    <source>
        <dbReference type="ARBA" id="ARBA00023136"/>
    </source>
</evidence>
<dbReference type="Proteomes" id="UP000078368">
    <property type="component" value="Unassembled WGS sequence"/>
</dbReference>
<dbReference type="GO" id="GO:0033214">
    <property type="term" value="P:siderophore-iron import into cell"/>
    <property type="evidence" value="ECO:0007669"/>
    <property type="project" value="TreeGrafter"/>
</dbReference>
<feature type="transmembrane region" description="Helical" evidence="9">
    <location>
        <begin position="154"/>
        <end position="172"/>
    </location>
</feature>
<dbReference type="InterPro" id="IPR037294">
    <property type="entry name" value="ABC_BtuC-like"/>
</dbReference>
<dbReference type="InterPro" id="IPR000522">
    <property type="entry name" value="ABC_transptr_permease_BtuC"/>
</dbReference>
<dbReference type="STRING" id="1823756.A4H34_01765"/>
<comment type="caution">
    <text evidence="10">The sequence shown here is derived from an EMBL/GenBank/DDBJ whole genome shotgun (WGS) entry which is preliminary data.</text>
</comment>